<dbReference type="HOGENOM" id="CLU_388280_0_0_1"/>
<feature type="domain" description="Jacalin-type lectin" evidence="1">
    <location>
        <begin position="359"/>
        <end position="473"/>
    </location>
</feature>
<keyword evidence="3" id="KW-1185">Reference proteome</keyword>
<dbReference type="InterPro" id="IPR036404">
    <property type="entry name" value="Jacalin-like_lectin_dom_sf"/>
</dbReference>
<evidence type="ECO:0000259" key="1">
    <source>
        <dbReference type="Pfam" id="PF01419"/>
    </source>
</evidence>
<sequence>MSADNNKGEGIAQPVTTLGDGYNSFRQSAMPSQIHVGNMNPVSASISTNVYVCLTMEQTLSALDMSAGIGASISWGSFQARRNWAHSMQTTTSSVTILVVASKITGGNSLATAIGPDPAPTDALDLYTRGGDSYISSISMGGQSMAAYNFVAYNESTYNSVVAQADSDFSVWGGSFDADFAVKIDNIRQRTNTTYSFRQSGVGFSTALPTHDTFVKWVLGFGNLELDSPTILEFSTQSYSTLKRCPTDFGTINDYRQQWDGDNDIDPAKGLSSIVVQAQSIIQIIRDTRQLYDFYGCLPVDPRLTTTNVSLQKILAQLLDWRTKVSKAPTTPGVPLLVYQSTDLEYPVAQWGLAVSSPVSITVRSGDSIDNIDTWYFMQLGDQHDYSVAHGGGGGDKNESMDLGPGDTFLSGFSEWWWGDDSLKSIKIATVSNPGGKIMGRGDTSIWRGYTRRANTCCVGFAGASDDYLRSLAIQYVKFLPCSWRNPSSVYIGSNRPRLGHPVRETVDIKRFVKDFLVARWPIDQQIYQQKGGWEGWLQVELANKWLNDYGYTWKPERERHVYANLPSAAADLTPTKASSISHVIELKTGGEYRDDANGNNLFSSIADDIRKIATGGVIADLGRTVLFTIGVCVRQDIATKYGANYAWATAYPRPQMARVPMTETPGPDGTWNFELYMWIAKYQNYTEDGKLFDHFVPIPISDSDGFAEKS</sequence>
<dbReference type="AlphaFoldDB" id="W7ERT5"/>
<dbReference type="EMBL" id="KI968710">
    <property type="protein sequence ID" value="EUN29854.1"/>
    <property type="molecule type" value="Genomic_DNA"/>
</dbReference>
<dbReference type="Proteomes" id="UP000054337">
    <property type="component" value="Unassembled WGS sequence"/>
</dbReference>
<dbReference type="InterPro" id="IPR001229">
    <property type="entry name" value="Jacalin-like_lectin_dom"/>
</dbReference>
<dbReference type="RefSeq" id="XP_014559311.1">
    <property type="nucleotide sequence ID" value="XM_014703825.1"/>
</dbReference>
<dbReference type="GeneID" id="26251377"/>
<proteinExistence type="predicted"/>
<reference evidence="2 3" key="1">
    <citation type="journal article" date="2013" name="PLoS Genet.">
        <title>Comparative genome structure, secondary metabolite, and effector coding capacity across Cochliobolus pathogens.</title>
        <authorList>
            <person name="Condon B.J."/>
            <person name="Leng Y."/>
            <person name="Wu D."/>
            <person name="Bushley K.E."/>
            <person name="Ohm R.A."/>
            <person name="Otillar R."/>
            <person name="Martin J."/>
            <person name="Schackwitz W."/>
            <person name="Grimwood J."/>
            <person name="MohdZainudin N."/>
            <person name="Xue C."/>
            <person name="Wang R."/>
            <person name="Manning V.A."/>
            <person name="Dhillon B."/>
            <person name="Tu Z.J."/>
            <person name="Steffenson B.J."/>
            <person name="Salamov A."/>
            <person name="Sun H."/>
            <person name="Lowry S."/>
            <person name="LaButti K."/>
            <person name="Han J."/>
            <person name="Copeland A."/>
            <person name="Lindquist E."/>
            <person name="Barry K."/>
            <person name="Schmutz J."/>
            <person name="Baker S.E."/>
            <person name="Ciuffetti L.M."/>
            <person name="Grigoriev I.V."/>
            <person name="Zhong S."/>
            <person name="Turgeon B.G."/>
        </authorList>
    </citation>
    <scope>NUCLEOTIDE SEQUENCE [LARGE SCALE GENOMIC DNA]</scope>
    <source>
        <strain evidence="2 3">FI3</strain>
    </source>
</reference>
<protein>
    <recommendedName>
        <fullName evidence="1">Jacalin-type lectin domain-containing protein</fullName>
    </recommendedName>
</protein>
<accession>W7ERT5</accession>
<dbReference type="SUPFAM" id="SSF51101">
    <property type="entry name" value="Mannose-binding lectins"/>
    <property type="match status" value="1"/>
</dbReference>
<organism evidence="2 3">
    <name type="scientific">Bipolaris victoriae (strain FI3)</name>
    <name type="common">Victoria blight of oats agent</name>
    <name type="synonym">Cochliobolus victoriae</name>
    <dbReference type="NCBI Taxonomy" id="930091"/>
    <lineage>
        <taxon>Eukaryota</taxon>
        <taxon>Fungi</taxon>
        <taxon>Dikarya</taxon>
        <taxon>Ascomycota</taxon>
        <taxon>Pezizomycotina</taxon>
        <taxon>Dothideomycetes</taxon>
        <taxon>Pleosporomycetidae</taxon>
        <taxon>Pleosporales</taxon>
        <taxon>Pleosporineae</taxon>
        <taxon>Pleosporaceae</taxon>
        <taxon>Bipolaris</taxon>
    </lineage>
</organism>
<dbReference type="Gene3D" id="2.100.10.30">
    <property type="entry name" value="Jacalin-like lectin domain"/>
    <property type="match status" value="1"/>
</dbReference>
<gene>
    <name evidence="2" type="ORF">COCVIDRAFT_13750</name>
</gene>
<evidence type="ECO:0000313" key="3">
    <source>
        <dbReference type="Proteomes" id="UP000054337"/>
    </source>
</evidence>
<dbReference type="Pfam" id="PF01419">
    <property type="entry name" value="Jacalin"/>
    <property type="match status" value="1"/>
</dbReference>
<evidence type="ECO:0000313" key="2">
    <source>
        <dbReference type="EMBL" id="EUN29854.1"/>
    </source>
</evidence>
<name>W7ERT5_BIPV3</name>